<feature type="compositionally biased region" description="Gly residues" evidence="1">
    <location>
        <begin position="281"/>
        <end position="294"/>
    </location>
</feature>
<comment type="caution">
    <text evidence="2">The sequence shown here is derived from an EMBL/GenBank/DDBJ whole genome shotgun (WGS) entry which is preliminary data.</text>
</comment>
<evidence type="ECO:0000256" key="1">
    <source>
        <dbReference type="SAM" id="MobiDB-lite"/>
    </source>
</evidence>
<keyword evidence="3" id="KW-1185">Reference proteome</keyword>
<dbReference type="OrthoDB" id="760005at2759"/>
<dbReference type="AlphaFoldDB" id="A0A8T0NII0"/>
<sequence>MEMGRSGNGGGKAVTFDDAVAGSRNGSLPPYLDYAGNKDAAARPLPAHGMGSRRRTYADGELDVFAAERYFKGAMDGGSGGDRKEAVAAAAVETSAARPAEAVVVVARPSSTRASTVSAAASSVSSANSQTALFRGGGHQRRGGGGSPDNKCCVQVGVFMRTCSGKRSVRVAGGATTKEVRDTGEPAAASRIDWYRELRMQKAALGLARDDGINSHGPVAVGLPLPPSLNLGGTAKVAAIGKEMTAWEEKAGELTCSSSTRRSFALVAPVRGNAPATGRVVGDGGGAAAAGRGGGNDEDDGAGSESSSDLFEIKSLMIDDCPYEPSEASIQWSVVTADASEQRGDRASGRWAGGGGGRGPVVAGRQHRQVGLLAGCASHRAVDVSTATKAAAMQQRVDAFQKARNGT</sequence>
<accession>A0A8T0NII0</accession>
<gene>
    <name evidence="2" type="ORF">PVAP13_9KG177900</name>
</gene>
<dbReference type="PANTHER" id="PTHR33781:SF4">
    <property type="entry name" value="PROTEIN PHYTOCHROME KINASE SUBSTRATE 1"/>
    <property type="match status" value="1"/>
</dbReference>
<feature type="region of interest" description="Disordered" evidence="1">
    <location>
        <begin position="276"/>
        <end position="307"/>
    </location>
</feature>
<proteinExistence type="predicted"/>
<organism evidence="2 3">
    <name type="scientific">Panicum virgatum</name>
    <name type="common">Blackwell switchgrass</name>
    <dbReference type="NCBI Taxonomy" id="38727"/>
    <lineage>
        <taxon>Eukaryota</taxon>
        <taxon>Viridiplantae</taxon>
        <taxon>Streptophyta</taxon>
        <taxon>Embryophyta</taxon>
        <taxon>Tracheophyta</taxon>
        <taxon>Spermatophyta</taxon>
        <taxon>Magnoliopsida</taxon>
        <taxon>Liliopsida</taxon>
        <taxon>Poales</taxon>
        <taxon>Poaceae</taxon>
        <taxon>PACMAD clade</taxon>
        <taxon>Panicoideae</taxon>
        <taxon>Panicodae</taxon>
        <taxon>Paniceae</taxon>
        <taxon>Panicinae</taxon>
        <taxon>Panicum</taxon>
        <taxon>Panicum sect. Hiantes</taxon>
    </lineage>
</organism>
<dbReference type="PANTHER" id="PTHR33781">
    <property type="entry name" value="PROTEIN PHYTOCHROME KINASE SUBSTRATE 1-RELATED"/>
    <property type="match status" value="1"/>
</dbReference>
<dbReference type="EMBL" id="CM029053">
    <property type="protein sequence ID" value="KAG2549197.1"/>
    <property type="molecule type" value="Genomic_DNA"/>
</dbReference>
<name>A0A8T0NII0_PANVG</name>
<dbReference type="GO" id="GO:0009638">
    <property type="term" value="P:phototropism"/>
    <property type="evidence" value="ECO:0007669"/>
    <property type="project" value="InterPro"/>
</dbReference>
<reference evidence="2" key="1">
    <citation type="submission" date="2020-05" db="EMBL/GenBank/DDBJ databases">
        <title>WGS assembly of Panicum virgatum.</title>
        <authorList>
            <person name="Lovell J.T."/>
            <person name="Jenkins J."/>
            <person name="Shu S."/>
            <person name="Juenger T.E."/>
            <person name="Schmutz J."/>
        </authorList>
    </citation>
    <scope>NUCLEOTIDE SEQUENCE</scope>
    <source>
        <strain evidence="2">AP13</strain>
    </source>
</reference>
<dbReference type="InterPro" id="IPR039615">
    <property type="entry name" value="PKS"/>
</dbReference>
<evidence type="ECO:0000313" key="3">
    <source>
        <dbReference type="Proteomes" id="UP000823388"/>
    </source>
</evidence>
<evidence type="ECO:0000313" key="2">
    <source>
        <dbReference type="EMBL" id="KAG2549197.1"/>
    </source>
</evidence>
<dbReference type="Proteomes" id="UP000823388">
    <property type="component" value="Chromosome 9K"/>
</dbReference>
<protein>
    <submittedName>
        <fullName evidence="2">Uncharacterized protein</fullName>
    </submittedName>
</protein>